<name>A0A4R1F4A9_9GAMM</name>
<dbReference type="Proteomes" id="UP000294887">
    <property type="component" value="Unassembled WGS sequence"/>
</dbReference>
<evidence type="ECO:0000313" key="1">
    <source>
        <dbReference type="EMBL" id="TCJ88180.1"/>
    </source>
</evidence>
<organism evidence="1 2">
    <name type="scientific">Cocleimonas flava</name>
    <dbReference type="NCBI Taxonomy" id="634765"/>
    <lineage>
        <taxon>Bacteria</taxon>
        <taxon>Pseudomonadati</taxon>
        <taxon>Pseudomonadota</taxon>
        <taxon>Gammaproteobacteria</taxon>
        <taxon>Thiotrichales</taxon>
        <taxon>Thiotrichaceae</taxon>
        <taxon>Cocleimonas</taxon>
    </lineage>
</organism>
<comment type="caution">
    <text evidence="1">The sequence shown here is derived from an EMBL/GenBank/DDBJ whole genome shotgun (WGS) entry which is preliminary data.</text>
</comment>
<gene>
    <name evidence="1" type="ORF">EV695_0019</name>
</gene>
<accession>A0A4R1F4A9</accession>
<reference evidence="1 2" key="1">
    <citation type="submission" date="2019-03" db="EMBL/GenBank/DDBJ databases">
        <title>Genomic Encyclopedia of Type Strains, Phase IV (KMG-IV): sequencing the most valuable type-strain genomes for metagenomic binning, comparative biology and taxonomic classification.</title>
        <authorList>
            <person name="Goeker M."/>
        </authorList>
    </citation>
    <scope>NUCLEOTIDE SEQUENCE [LARGE SCALE GENOMIC DNA]</scope>
    <source>
        <strain evidence="1 2">DSM 24830</strain>
    </source>
</reference>
<sequence length="82" mass="9632">MSHTNYVISCISPLTRKKYPGKTSYEKSLIKKVPQSRGVAKEVSKPHFYLDLDYPTNNWKKLCYKNDFSVFSHYLLKVIVCR</sequence>
<dbReference type="EMBL" id="SMFQ01000002">
    <property type="protein sequence ID" value="TCJ88180.1"/>
    <property type="molecule type" value="Genomic_DNA"/>
</dbReference>
<dbReference type="AlphaFoldDB" id="A0A4R1F4A9"/>
<keyword evidence="2" id="KW-1185">Reference proteome</keyword>
<evidence type="ECO:0000313" key="2">
    <source>
        <dbReference type="Proteomes" id="UP000294887"/>
    </source>
</evidence>
<protein>
    <submittedName>
        <fullName evidence="1">Uncharacterized protein</fullName>
    </submittedName>
</protein>
<proteinExistence type="predicted"/>